<accession>A0A371I220</accession>
<sequence>MKGIKEFGGVVSALTRSEESTAGNSQVLPKKSLNCGDLELTGMTIQLANRSIVQALRVLEDVLVQVNELIFPVDFYVLDMEGETSGKESTLIIGRPFVMTARTKIDVHAGTLSMGIR</sequence>
<dbReference type="PANTHER" id="PTHR33067:SF15">
    <property type="entry name" value="RNA-DIRECTED DNA POLYMERASE"/>
    <property type="match status" value="1"/>
</dbReference>
<name>A0A371I220_MUCPR</name>
<dbReference type="Proteomes" id="UP000257109">
    <property type="component" value="Unassembled WGS sequence"/>
</dbReference>
<gene>
    <name evidence="1" type="ORF">CR513_06634</name>
</gene>
<dbReference type="AlphaFoldDB" id="A0A371I220"/>
<comment type="caution">
    <text evidence="1">The sequence shown here is derived from an EMBL/GenBank/DDBJ whole genome shotgun (WGS) entry which is preliminary data.</text>
</comment>
<dbReference type="InterPro" id="IPR021109">
    <property type="entry name" value="Peptidase_aspartic_dom_sf"/>
</dbReference>
<dbReference type="OrthoDB" id="778454at2759"/>
<reference evidence="1" key="1">
    <citation type="submission" date="2018-05" db="EMBL/GenBank/DDBJ databases">
        <title>Draft genome of Mucuna pruriens seed.</title>
        <authorList>
            <person name="Nnadi N.E."/>
            <person name="Vos R."/>
            <person name="Hasami M.H."/>
            <person name="Devisetty U.K."/>
            <person name="Aguiy J.C."/>
        </authorList>
    </citation>
    <scope>NUCLEOTIDE SEQUENCE [LARGE SCALE GENOMIC DNA]</scope>
    <source>
        <strain evidence="1">JCA_2017</strain>
    </source>
</reference>
<feature type="non-terminal residue" evidence="1">
    <location>
        <position position="1"/>
    </location>
</feature>
<evidence type="ECO:0000313" key="1">
    <source>
        <dbReference type="EMBL" id="RDY09059.1"/>
    </source>
</evidence>
<proteinExistence type="predicted"/>
<dbReference type="PANTHER" id="PTHR33067">
    <property type="entry name" value="RNA-DIRECTED DNA POLYMERASE-RELATED"/>
    <property type="match status" value="1"/>
</dbReference>
<dbReference type="EMBL" id="QJKJ01001134">
    <property type="protein sequence ID" value="RDY09059.1"/>
    <property type="molecule type" value="Genomic_DNA"/>
</dbReference>
<evidence type="ECO:0000313" key="2">
    <source>
        <dbReference type="Proteomes" id="UP000257109"/>
    </source>
</evidence>
<organism evidence="1 2">
    <name type="scientific">Mucuna pruriens</name>
    <name type="common">Velvet bean</name>
    <name type="synonym">Dolichos pruriens</name>
    <dbReference type="NCBI Taxonomy" id="157652"/>
    <lineage>
        <taxon>Eukaryota</taxon>
        <taxon>Viridiplantae</taxon>
        <taxon>Streptophyta</taxon>
        <taxon>Embryophyta</taxon>
        <taxon>Tracheophyta</taxon>
        <taxon>Spermatophyta</taxon>
        <taxon>Magnoliopsida</taxon>
        <taxon>eudicotyledons</taxon>
        <taxon>Gunneridae</taxon>
        <taxon>Pentapetalae</taxon>
        <taxon>rosids</taxon>
        <taxon>fabids</taxon>
        <taxon>Fabales</taxon>
        <taxon>Fabaceae</taxon>
        <taxon>Papilionoideae</taxon>
        <taxon>50 kb inversion clade</taxon>
        <taxon>NPAAA clade</taxon>
        <taxon>indigoferoid/millettioid clade</taxon>
        <taxon>Phaseoleae</taxon>
        <taxon>Mucuna</taxon>
    </lineage>
</organism>
<dbReference type="Gene3D" id="2.40.70.10">
    <property type="entry name" value="Acid Proteases"/>
    <property type="match status" value="1"/>
</dbReference>
<keyword evidence="2" id="KW-1185">Reference proteome</keyword>
<protein>
    <submittedName>
        <fullName evidence="1">Uncharacterized protein</fullName>
    </submittedName>
</protein>